<dbReference type="InterPro" id="IPR037523">
    <property type="entry name" value="VOC_core"/>
</dbReference>
<dbReference type="RefSeq" id="WP_112437709.1">
    <property type="nucleotide sequence ID" value="NZ_CP030073.1"/>
</dbReference>
<reference evidence="2 3" key="1">
    <citation type="journal article" date="2019" name="Int. J. Syst. Evol. Microbiol.">
        <title>Streptomyces cadmiisoli sp. nov., a novel actinomycete isolated from cadmium-contaminated soil.</title>
        <authorList>
            <person name="Li K."/>
            <person name="Tang X."/>
            <person name="Zhao J."/>
            <person name="Guo Y."/>
            <person name="Tang Y."/>
            <person name="Gao J."/>
        </authorList>
    </citation>
    <scope>NUCLEOTIDE SEQUENCE [LARGE SCALE GENOMIC DNA]</scope>
    <source>
        <strain evidence="2 3">ZFG47</strain>
    </source>
</reference>
<keyword evidence="2" id="KW-0560">Oxidoreductase</keyword>
<dbReference type="PROSITE" id="PS51819">
    <property type="entry name" value="VOC"/>
    <property type="match status" value="1"/>
</dbReference>
<gene>
    <name evidence="2" type="ORF">DN051_01720</name>
</gene>
<dbReference type="Gene3D" id="3.10.180.10">
    <property type="entry name" value="2,3-Dihydroxybiphenyl 1,2-Dioxygenase, domain 1"/>
    <property type="match status" value="1"/>
</dbReference>
<dbReference type="AlphaFoldDB" id="A0A2Z4IRY2"/>
<keyword evidence="3" id="KW-1185">Reference proteome</keyword>
<sequence>MTISADMARTVPVNAVQERAVVHHLAFKVTTDEFDAMIAWYQDVLDMEVNFRGYQRESEVCFLSNDEANHRLVFVTNPAFTRDAEYGGRARLDHSAFEFPTVDGLLTKYAYLRDHGIHPYLSIDHGLTISLYYRDPVGHGVEIQTDALGDWQLSREWIRSADEFATNPAGILFDPDRVIDARNRGAGLEELHRRIYVQGEFAPRPDQRQRMHVHVDGPYVWDHSSWGPDHPTFGPH</sequence>
<proteinExistence type="predicted"/>
<dbReference type="EMBL" id="CP030073">
    <property type="protein sequence ID" value="AWW35537.1"/>
    <property type="molecule type" value="Genomic_DNA"/>
</dbReference>
<dbReference type="Pfam" id="PF00903">
    <property type="entry name" value="Glyoxalase"/>
    <property type="match status" value="1"/>
</dbReference>
<dbReference type="Proteomes" id="UP000249616">
    <property type="component" value="Chromosome"/>
</dbReference>
<dbReference type="KEGG" id="scad:DN051_01720"/>
<dbReference type="GO" id="GO:0051213">
    <property type="term" value="F:dioxygenase activity"/>
    <property type="evidence" value="ECO:0007669"/>
    <property type="project" value="UniProtKB-KW"/>
</dbReference>
<evidence type="ECO:0000259" key="1">
    <source>
        <dbReference type="PROSITE" id="PS51819"/>
    </source>
</evidence>
<keyword evidence="2" id="KW-0223">Dioxygenase</keyword>
<organism evidence="2 3">
    <name type="scientific">Streptomyces cadmiisoli</name>
    <dbReference type="NCBI Taxonomy" id="2184053"/>
    <lineage>
        <taxon>Bacteria</taxon>
        <taxon>Bacillati</taxon>
        <taxon>Actinomycetota</taxon>
        <taxon>Actinomycetes</taxon>
        <taxon>Kitasatosporales</taxon>
        <taxon>Streptomycetaceae</taxon>
        <taxon>Streptomyces</taxon>
        <taxon>Streptomyces aurantiacus group</taxon>
    </lineage>
</organism>
<dbReference type="InterPro" id="IPR029068">
    <property type="entry name" value="Glyas_Bleomycin-R_OHBP_Dase"/>
</dbReference>
<evidence type="ECO:0000313" key="2">
    <source>
        <dbReference type="EMBL" id="AWW35537.1"/>
    </source>
</evidence>
<dbReference type="InterPro" id="IPR004360">
    <property type="entry name" value="Glyas_Fos-R_dOase_dom"/>
</dbReference>
<feature type="domain" description="VOC" evidence="1">
    <location>
        <begin position="21"/>
        <end position="146"/>
    </location>
</feature>
<protein>
    <submittedName>
        <fullName evidence="2">Extradiol dioxygenase</fullName>
    </submittedName>
</protein>
<name>A0A2Z4IRY2_9ACTN</name>
<evidence type="ECO:0000313" key="3">
    <source>
        <dbReference type="Proteomes" id="UP000249616"/>
    </source>
</evidence>
<accession>A0A2Z4IRY2</accession>
<dbReference type="SUPFAM" id="SSF54593">
    <property type="entry name" value="Glyoxalase/Bleomycin resistance protein/Dihydroxybiphenyl dioxygenase"/>
    <property type="match status" value="1"/>
</dbReference>